<feature type="compositionally biased region" description="Polar residues" evidence="11">
    <location>
        <begin position="92"/>
        <end position="111"/>
    </location>
</feature>
<feature type="region of interest" description="Disordered" evidence="11">
    <location>
        <begin position="81"/>
        <end position="111"/>
    </location>
</feature>
<evidence type="ECO:0000256" key="5">
    <source>
        <dbReference type="ARBA" id="ARBA00022664"/>
    </source>
</evidence>
<evidence type="ECO:0000256" key="11">
    <source>
        <dbReference type="SAM" id="MobiDB-lite"/>
    </source>
</evidence>
<name>A0A540KXJ8_MALBA</name>
<evidence type="ECO:0000256" key="4">
    <source>
        <dbReference type="ARBA" id="ARBA00022490"/>
    </source>
</evidence>
<comment type="similarity">
    <text evidence="3">Belongs to the TSSC4 family.</text>
</comment>
<protein>
    <recommendedName>
        <fullName evidence="9">U5 small nuclear ribonucleoprotein TSSC4</fullName>
    </recommendedName>
</protein>
<evidence type="ECO:0000256" key="8">
    <source>
        <dbReference type="ARBA" id="ARBA00023242"/>
    </source>
</evidence>
<proteinExistence type="inferred from homology"/>
<evidence type="ECO:0000256" key="1">
    <source>
        <dbReference type="ARBA" id="ARBA00004123"/>
    </source>
</evidence>
<feature type="region of interest" description="Disordered" evidence="11">
    <location>
        <begin position="1"/>
        <end position="21"/>
    </location>
</feature>
<dbReference type="InterPro" id="IPR029338">
    <property type="entry name" value="TSSC4"/>
</dbReference>
<dbReference type="GO" id="GO:0005681">
    <property type="term" value="C:spliceosomal complex"/>
    <property type="evidence" value="ECO:0007669"/>
    <property type="project" value="UniProtKB-KW"/>
</dbReference>
<evidence type="ECO:0000256" key="2">
    <source>
        <dbReference type="ARBA" id="ARBA00004496"/>
    </source>
</evidence>
<dbReference type="PANTHER" id="PTHR13445:SF3">
    <property type="entry name" value="U5 SMALL NUCLEAR RIBONUCLEOPROTEIN TSSC4"/>
    <property type="match status" value="1"/>
</dbReference>
<dbReference type="GO" id="GO:0008380">
    <property type="term" value="P:RNA splicing"/>
    <property type="evidence" value="ECO:0007669"/>
    <property type="project" value="UniProtKB-KW"/>
</dbReference>
<evidence type="ECO:0000256" key="3">
    <source>
        <dbReference type="ARBA" id="ARBA00010362"/>
    </source>
</evidence>
<comment type="caution">
    <text evidence="12">The sequence shown here is derived from an EMBL/GenBank/DDBJ whole genome shotgun (WGS) entry which is preliminary data.</text>
</comment>
<evidence type="ECO:0000256" key="6">
    <source>
        <dbReference type="ARBA" id="ARBA00022728"/>
    </source>
</evidence>
<sequence length="111" mass="12222">MEFLNLVRKSNSTEPQAEDASVDLSKPVTFIPRKKSSDAIMVENDGESERPGGARRETAACKVMPLAIAAEDNEDVCAMEEDEPDTAMDGRNSIQRTGRQYRTKTSLGLDE</sequence>
<keyword evidence="4" id="KW-0963">Cytoplasm</keyword>
<feature type="compositionally biased region" description="Basic and acidic residues" evidence="11">
    <location>
        <begin position="47"/>
        <end position="56"/>
    </location>
</feature>
<dbReference type="GO" id="GO:0006397">
    <property type="term" value="P:mRNA processing"/>
    <property type="evidence" value="ECO:0007669"/>
    <property type="project" value="UniProtKB-KW"/>
</dbReference>
<dbReference type="Proteomes" id="UP000315295">
    <property type="component" value="Unassembled WGS sequence"/>
</dbReference>
<dbReference type="AlphaFoldDB" id="A0A540KXJ8"/>
<reference evidence="12 13" key="1">
    <citation type="journal article" date="2019" name="G3 (Bethesda)">
        <title>Sequencing of a Wild Apple (Malus baccata) Genome Unravels the Differences Between Cultivated and Wild Apple Species Regarding Disease Resistance and Cold Tolerance.</title>
        <authorList>
            <person name="Chen X."/>
        </authorList>
    </citation>
    <scope>NUCLEOTIDE SEQUENCE [LARGE SCALE GENOMIC DNA]</scope>
    <source>
        <strain evidence="13">cv. Shandingzi</strain>
        <tissue evidence="12">Leaves</tissue>
    </source>
</reference>
<evidence type="ECO:0000313" key="13">
    <source>
        <dbReference type="Proteomes" id="UP000315295"/>
    </source>
</evidence>
<keyword evidence="13" id="KW-1185">Reference proteome</keyword>
<comment type="subcellular location">
    <subcellularLocation>
        <location evidence="2">Cytoplasm</location>
    </subcellularLocation>
    <subcellularLocation>
        <location evidence="1">Nucleus</location>
    </subcellularLocation>
</comment>
<gene>
    <name evidence="12" type="ORF">C1H46_035518</name>
</gene>
<evidence type="ECO:0000313" key="12">
    <source>
        <dbReference type="EMBL" id="TQD78946.1"/>
    </source>
</evidence>
<evidence type="ECO:0000256" key="10">
    <source>
        <dbReference type="ARBA" id="ARBA00045970"/>
    </source>
</evidence>
<evidence type="ECO:0000256" key="9">
    <source>
        <dbReference type="ARBA" id="ARBA00035304"/>
    </source>
</evidence>
<comment type="function">
    <text evidence="10">Protein associated with the U5 snRNP, during its maturation and its post-splicing recycling and which is required for spliceosomal tri-snRNP complex assembly in the nucleus. Has a molecular sequestering activity and transiently hinders SNRNP200 binding sites for constitutive splicing factors that intervene later during the assembly of the spliceosome and splicing. Together with its molecular sequestering activity, may also function as a molecular adapter and placeholder, coordinating the assembly of the U5 snRNP and its association with the U4/U6 di-snRNP.</text>
</comment>
<keyword evidence="5" id="KW-0507">mRNA processing</keyword>
<organism evidence="12 13">
    <name type="scientific">Malus baccata</name>
    <name type="common">Siberian crab apple</name>
    <name type="synonym">Pyrus baccata</name>
    <dbReference type="NCBI Taxonomy" id="106549"/>
    <lineage>
        <taxon>Eukaryota</taxon>
        <taxon>Viridiplantae</taxon>
        <taxon>Streptophyta</taxon>
        <taxon>Embryophyta</taxon>
        <taxon>Tracheophyta</taxon>
        <taxon>Spermatophyta</taxon>
        <taxon>Magnoliopsida</taxon>
        <taxon>eudicotyledons</taxon>
        <taxon>Gunneridae</taxon>
        <taxon>Pentapetalae</taxon>
        <taxon>rosids</taxon>
        <taxon>fabids</taxon>
        <taxon>Rosales</taxon>
        <taxon>Rosaceae</taxon>
        <taxon>Amygdaloideae</taxon>
        <taxon>Maleae</taxon>
        <taxon>Malus</taxon>
    </lineage>
</organism>
<keyword evidence="8" id="KW-0539">Nucleus</keyword>
<feature type="region of interest" description="Disordered" evidence="11">
    <location>
        <begin position="37"/>
        <end position="56"/>
    </location>
</feature>
<evidence type="ECO:0000256" key="7">
    <source>
        <dbReference type="ARBA" id="ARBA00023187"/>
    </source>
</evidence>
<dbReference type="EMBL" id="VIEB01000881">
    <property type="protein sequence ID" value="TQD78946.1"/>
    <property type="molecule type" value="Genomic_DNA"/>
</dbReference>
<keyword evidence="7" id="KW-0508">mRNA splicing</keyword>
<keyword evidence="6" id="KW-0747">Spliceosome</keyword>
<accession>A0A540KXJ8</accession>
<dbReference type="PANTHER" id="PTHR13445">
    <property type="entry name" value="TUMOR SUPPRESSING SUBTRANSFERABLE CANDIDATE 4 TSSC4"/>
    <property type="match status" value="1"/>
</dbReference>
<dbReference type="GO" id="GO:0005737">
    <property type="term" value="C:cytoplasm"/>
    <property type="evidence" value="ECO:0007669"/>
    <property type="project" value="UniProtKB-SubCell"/>
</dbReference>